<keyword evidence="11" id="KW-1185">Reference proteome</keyword>
<feature type="transmembrane region" description="Helical" evidence="9">
    <location>
        <begin position="924"/>
        <end position="948"/>
    </location>
</feature>
<keyword evidence="6 9" id="KW-0812">Transmembrane</keyword>
<name>A0A1X1ELF2_PANCY</name>
<accession>A0A1X1ELF2</accession>
<feature type="transmembrane region" description="Helical" evidence="9">
    <location>
        <begin position="12"/>
        <end position="30"/>
    </location>
</feature>
<dbReference type="Pfam" id="PF00873">
    <property type="entry name" value="ACR_tran"/>
    <property type="match status" value="1"/>
</dbReference>
<keyword evidence="8 9" id="KW-0472">Membrane</keyword>
<organism evidence="10 11">
    <name type="scientific">Pantoea cypripedii</name>
    <name type="common">Pectobacterium cypripedii</name>
    <name type="synonym">Erwinia cypripedii</name>
    <dbReference type="NCBI Taxonomy" id="55209"/>
    <lineage>
        <taxon>Bacteria</taxon>
        <taxon>Pseudomonadati</taxon>
        <taxon>Pseudomonadota</taxon>
        <taxon>Gammaproteobacteria</taxon>
        <taxon>Enterobacterales</taxon>
        <taxon>Erwiniaceae</taxon>
        <taxon>Pantoea</taxon>
    </lineage>
</organism>
<dbReference type="InterPro" id="IPR027463">
    <property type="entry name" value="AcrB_DN_DC_subdom"/>
</dbReference>
<dbReference type="InterPro" id="IPR004764">
    <property type="entry name" value="MdtF-like"/>
</dbReference>
<feature type="transmembrane region" description="Helical" evidence="9">
    <location>
        <begin position="369"/>
        <end position="389"/>
    </location>
</feature>
<feature type="transmembrane region" description="Helical" evidence="9">
    <location>
        <begin position="969"/>
        <end position="989"/>
    </location>
</feature>
<dbReference type="Gene3D" id="3.30.70.1320">
    <property type="entry name" value="Multidrug efflux transporter AcrB pore domain like"/>
    <property type="match status" value="1"/>
</dbReference>
<dbReference type="EMBL" id="MLJI01000002">
    <property type="protein sequence ID" value="ORM89770.1"/>
    <property type="molecule type" value="Genomic_DNA"/>
</dbReference>
<evidence type="ECO:0000313" key="11">
    <source>
        <dbReference type="Proteomes" id="UP000193749"/>
    </source>
</evidence>
<proteinExistence type="inferred from homology"/>
<keyword evidence="5 9" id="KW-0997">Cell inner membrane</keyword>
<dbReference type="NCBIfam" id="TIGR00915">
    <property type="entry name" value="2A0602"/>
    <property type="match status" value="1"/>
</dbReference>
<dbReference type="PANTHER" id="PTHR32063">
    <property type="match status" value="1"/>
</dbReference>
<comment type="caution">
    <text evidence="10">The sequence shown here is derived from an EMBL/GenBank/DDBJ whole genome shotgun (WGS) entry which is preliminary data.</text>
</comment>
<evidence type="ECO:0000256" key="5">
    <source>
        <dbReference type="ARBA" id="ARBA00022519"/>
    </source>
</evidence>
<evidence type="ECO:0000256" key="7">
    <source>
        <dbReference type="ARBA" id="ARBA00022989"/>
    </source>
</evidence>
<evidence type="ECO:0000256" key="1">
    <source>
        <dbReference type="ARBA" id="ARBA00004429"/>
    </source>
</evidence>
<feature type="transmembrane region" description="Helical" evidence="9">
    <location>
        <begin position="395"/>
        <end position="419"/>
    </location>
</feature>
<dbReference type="FunFam" id="1.20.1640.10:FF:000001">
    <property type="entry name" value="Efflux pump membrane transporter"/>
    <property type="match status" value="1"/>
</dbReference>
<feature type="transmembrane region" description="Helical" evidence="9">
    <location>
        <begin position="343"/>
        <end position="362"/>
    </location>
</feature>
<evidence type="ECO:0000256" key="9">
    <source>
        <dbReference type="RuleBase" id="RU364070"/>
    </source>
</evidence>
<dbReference type="SUPFAM" id="SSF82866">
    <property type="entry name" value="Multidrug efflux transporter AcrB transmembrane domain"/>
    <property type="match status" value="2"/>
</dbReference>
<dbReference type="InterPro" id="IPR001036">
    <property type="entry name" value="Acrflvin-R"/>
</dbReference>
<comment type="similarity">
    <text evidence="2 9">Belongs to the resistance-nodulation-cell division (RND) (TC 2.A.6) family.</text>
</comment>
<dbReference type="PRINTS" id="PR00702">
    <property type="entry name" value="ACRIFLAVINRP"/>
</dbReference>
<protein>
    <recommendedName>
        <fullName evidence="9">Efflux pump membrane transporter</fullName>
    </recommendedName>
</protein>
<dbReference type="PANTHER" id="PTHR32063:SF13">
    <property type="entry name" value="MULTIDRUG EFFLUX PUMP SUBUNIT ACRB-RELATED"/>
    <property type="match status" value="1"/>
</dbReference>
<dbReference type="RefSeq" id="WP_084879490.1">
    <property type="nucleotide sequence ID" value="NZ_JAGGMY010000005.1"/>
</dbReference>
<feature type="transmembrane region" description="Helical" evidence="9">
    <location>
        <begin position="472"/>
        <end position="490"/>
    </location>
</feature>
<dbReference type="SUPFAM" id="SSF82693">
    <property type="entry name" value="Multidrug efflux transporter AcrB pore domain, PN1, PN2, PC1 and PC2 subdomains"/>
    <property type="match status" value="4"/>
</dbReference>
<evidence type="ECO:0000256" key="6">
    <source>
        <dbReference type="ARBA" id="ARBA00022692"/>
    </source>
</evidence>
<reference evidence="10 11" key="1">
    <citation type="journal article" date="2017" name="Antonie Van Leeuwenhoek">
        <title>Phylogenomic resolution of the bacterial genus Pantoea and its relationship with Erwinia and Tatumella.</title>
        <authorList>
            <person name="Palmer M."/>
            <person name="Steenkamp E.T."/>
            <person name="Coetzee M.P."/>
            <person name="Chan W.Y."/>
            <person name="van Zyl E."/>
            <person name="De Maayer P."/>
            <person name="Coutinho T.A."/>
            <person name="Blom J."/>
            <person name="Smits T.H."/>
            <person name="Duffy B."/>
            <person name="Venter S.N."/>
        </authorList>
    </citation>
    <scope>NUCLEOTIDE SEQUENCE [LARGE SCALE GENOMIC DNA]</scope>
    <source>
        <strain evidence="10 11">LMG 2657</strain>
    </source>
</reference>
<dbReference type="Gene3D" id="3.30.70.1440">
    <property type="entry name" value="Multidrug efflux transporter AcrB pore domain"/>
    <property type="match status" value="1"/>
</dbReference>
<keyword evidence="4" id="KW-1003">Cell membrane</keyword>
<feature type="transmembrane region" description="Helical" evidence="9">
    <location>
        <begin position="871"/>
        <end position="887"/>
    </location>
</feature>
<feature type="transmembrane region" description="Helical" evidence="9">
    <location>
        <begin position="1001"/>
        <end position="1027"/>
    </location>
</feature>
<dbReference type="GO" id="GO:0015562">
    <property type="term" value="F:efflux transmembrane transporter activity"/>
    <property type="evidence" value="ECO:0007669"/>
    <property type="project" value="InterPro"/>
</dbReference>
<feature type="transmembrane region" description="Helical" evidence="9">
    <location>
        <begin position="894"/>
        <end position="918"/>
    </location>
</feature>
<comment type="subcellular location">
    <subcellularLocation>
        <location evidence="1 9">Cell inner membrane</location>
        <topology evidence="1 9">Multi-pass membrane protein</topology>
    </subcellularLocation>
</comment>
<dbReference type="FunFam" id="3.30.70.1430:FF:000001">
    <property type="entry name" value="Efflux pump membrane transporter"/>
    <property type="match status" value="1"/>
</dbReference>
<feature type="transmembrane region" description="Helical" evidence="9">
    <location>
        <begin position="440"/>
        <end position="460"/>
    </location>
</feature>
<dbReference type="STRING" id="55209.HA50_24530"/>
<dbReference type="GO" id="GO:0009636">
    <property type="term" value="P:response to toxic substance"/>
    <property type="evidence" value="ECO:0007669"/>
    <property type="project" value="UniProtKB-ARBA"/>
</dbReference>
<dbReference type="Gene3D" id="1.20.1640.10">
    <property type="entry name" value="Multidrug efflux transporter AcrB transmembrane domain"/>
    <property type="match status" value="2"/>
</dbReference>
<evidence type="ECO:0000256" key="8">
    <source>
        <dbReference type="ARBA" id="ARBA00023136"/>
    </source>
</evidence>
<dbReference type="SUPFAM" id="SSF82714">
    <property type="entry name" value="Multidrug efflux transporter AcrB TolC docking domain, DN and DC subdomains"/>
    <property type="match status" value="2"/>
</dbReference>
<sequence>MIKFFLDRPVFANVLSLIILILGAVALWALPVSQYPPITPPTVQVVTHYPGANAQTLQDQVAFPIEQQVNGVENMLYMKSTTGNDGTYTLNITFAIGTDSDEAQILVQNRVQAALSQLPDAVQQQGVTVRKRSTAILQMYSLQSSDPAQDTLFLSNYATNHLRDALARIPGVGDVTVFGTGNYSIRIWLDAARMQQYGLVPDDVINAIKAQNRSVSAGQLGAPPVNSGQQMQLTLNVNGLLTDASQFNQIVIKSSTADGGRLVRLQDVGHAELGSSSYSQFFTMDGKPAAGIAISQLPDANALDVGAAVADEMQKLSAQLPAGMHYSLPFDTTTFIKSSVDDVYSTLLIAGLLVLLVIVAFLQNWRAVLVPATTVPVTIIGTFGAIYLMGFSINLLTLFAIVLAIGIVVDDAIVVVEGVSHHMEQGHAPREATLRAMRQLLAPIISITLVLVAVYIPASFLPGLSGQMYRQFALVIAVTTLLSALNALTLKPVQSAQWLRPVKQGTKPWIYRKFNQVFAWLENVYLNGVRRLIRHSKTALIGGMVVIVLALVAFLKIPTGFIPLEDQGYLLVSLQLPDAASLEKTANVTQQVERLLNQQPGVDHVVVIGGLSPLDNNASLSNAALIYITLKPWHQRGRNQDLRSIYLNLNKQLAGIPDANALVIVPPPIQGVGNGGGMQMVLSENDGQRDYRHLQQVSDNFARQAMALPQVSRMFSTLRADVPQINVTLDRTRAAAMGVSPGDAFDAMQQYLGASYVNQITRENHSVKVYVQAQSDQRLLQQQISALTVKNASGEPVSLATLVSFTPTQGPAVASLYNLNPAATLTGMPAPGYSSGAAMQAVETLAKATLPPDISLSWTDMSYQEKVAGNRIYIAFAMSLLLVYLVLAAQYESYWLPISVILGVPLALSGTAITLLALNIANNLYTQIGVLLLAGLAAKNAILIVEYARQQRLAGSSIIDAALTAARTRFRPIIMTSLAFTLGVVPLIFSSGASASARKSLGITVFSGMLSATLLAILLVPCFYVVLQRAQEAWQARRKPVHQPSVSGE</sequence>
<feature type="transmembrane region" description="Helical" evidence="9">
    <location>
        <begin position="539"/>
        <end position="557"/>
    </location>
</feature>
<keyword evidence="3 9" id="KW-0813">Transport</keyword>
<dbReference type="OrthoDB" id="9757904at2"/>
<evidence type="ECO:0000313" key="10">
    <source>
        <dbReference type="EMBL" id="ORM89770.1"/>
    </source>
</evidence>
<gene>
    <name evidence="10" type="ORF">HA50_24530</name>
</gene>
<evidence type="ECO:0000256" key="4">
    <source>
        <dbReference type="ARBA" id="ARBA00022475"/>
    </source>
</evidence>
<evidence type="ECO:0000256" key="3">
    <source>
        <dbReference type="ARBA" id="ARBA00022448"/>
    </source>
</evidence>
<evidence type="ECO:0000256" key="2">
    <source>
        <dbReference type="ARBA" id="ARBA00010942"/>
    </source>
</evidence>
<dbReference type="Gene3D" id="3.30.70.1430">
    <property type="entry name" value="Multidrug efflux transporter AcrB pore domain"/>
    <property type="match status" value="2"/>
</dbReference>
<dbReference type="GO" id="GO:0005886">
    <property type="term" value="C:plasma membrane"/>
    <property type="evidence" value="ECO:0007669"/>
    <property type="project" value="UniProtKB-SubCell"/>
</dbReference>
<dbReference type="Gene3D" id="3.30.2090.10">
    <property type="entry name" value="Multidrug efflux transporter AcrB TolC docking domain, DN and DC subdomains"/>
    <property type="match status" value="2"/>
</dbReference>
<dbReference type="GO" id="GO:0042910">
    <property type="term" value="F:xenobiotic transmembrane transporter activity"/>
    <property type="evidence" value="ECO:0007669"/>
    <property type="project" value="TreeGrafter"/>
</dbReference>
<dbReference type="AlphaFoldDB" id="A0A1X1ELF2"/>
<keyword evidence="7 9" id="KW-1133">Transmembrane helix</keyword>
<dbReference type="Proteomes" id="UP000193749">
    <property type="component" value="Unassembled WGS sequence"/>
</dbReference>